<feature type="region of interest" description="Disordered" evidence="1">
    <location>
        <begin position="1"/>
        <end position="41"/>
    </location>
</feature>
<name>A0A0S2FGY2_LYSAN</name>
<dbReference type="AlphaFoldDB" id="A0A0S2FGY2"/>
<sequence length="73" mass="7932">MGNVPAASMPDRCRFGDVARPKPPIPGRAPDRLRRGSKQNLSFEHAGPVRLPRSACRTLQPHDDSHSAAVIHA</sequence>
<evidence type="ECO:0000313" key="3">
    <source>
        <dbReference type="Proteomes" id="UP000060787"/>
    </source>
</evidence>
<organism evidence="2 3">
    <name type="scientific">Lysobacter antibioticus</name>
    <dbReference type="NCBI Taxonomy" id="84531"/>
    <lineage>
        <taxon>Bacteria</taxon>
        <taxon>Pseudomonadati</taxon>
        <taxon>Pseudomonadota</taxon>
        <taxon>Gammaproteobacteria</taxon>
        <taxon>Lysobacterales</taxon>
        <taxon>Lysobacteraceae</taxon>
        <taxon>Lysobacter</taxon>
    </lineage>
</organism>
<proteinExistence type="predicted"/>
<reference evidence="2 3" key="1">
    <citation type="journal article" date="2015" name="BMC Genomics">
        <title>Comparative genomics and metabolic profiling of the genus Lysobacter.</title>
        <authorList>
            <person name="de Bruijn I."/>
            <person name="Cheng X."/>
            <person name="de Jager V."/>
            <person name="Exposito R.G."/>
            <person name="Watrous J."/>
            <person name="Patel N."/>
            <person name="Postma J."/>
            <person name="Dorrestein P.C."/>
            <person name="Kobayashi D."/>
            <person name="Raaijmakers J.M."/>
        </authorList>
    </citation>
    <scope>NUCLEOTIDE SEQUENCE [LARGE SCALE GENOMIC DNA]</scope>
    <source>
        <strain evidence="2 3">76</strain>
    </source>
</reference>
<evidence type="ECO:0000313" key="2">
    <source>
        <dbReference type="EMBL" id="ALN82787.1"/>
    </source>
</evidence>
<dbReference type="EMBL" id="CP011129">
    <property type="protein sequence ID" value="ALN82787.1"/>
    <property type="molecule type" value="Genomic_DNA"/>
</dbReference>
<dbReference type="STRING" id="84531.LA76x_4684"/>
<dbReference type="PATRIC" id="fig|84531.8.peg.4676"/>
<feature type="compositionally biased region" description="Basic and acidic residues" evidence="1">
    <location>
        <begin position="11"/>
        <end position="20"/>
    </location>
</feature>
<dbReference type="Proteomes" id="UP000060787">
    <property type="component" value="Chromosome"/>
</dbReference>
<dbReference type="KEGG" id="lab:LA76x_4684"/>
<gene>
    <name evidence="2" type="ORF">LA76x_4684</name>
</gene>
<accession>A0A0S2FGY2</accession>
<protein>
    <submittedName>
        <fullName evidence="2">Uncharacterized protein</fullName>
    </submittedName>
</protein>
<keyword evidence="3" id="KW-1185">Reference proteome</keyword>
<evidence type="ECO:0000256" key="1">
    <source>
        <dbReference type="SAM" id="MobiDB-lite"/>
    </source>
</evidence>